<sequence>MRLRLPHFVALLTTLLVFTACSGGQRLRYSSAEEAYEKGMVEFKDEDYDTAIKFFRGVFQYGRGNEFAEDAQFRIAESYEKQRRYLLAAAEYNRFAKLYTASQRVPIAEFRRANMYFKSSPMYQLDQSDSRKAIEFYQLFIERYPQHELVATAQEHIVELRGKLAHKKFEAAELYQRRKMYEAAAKTYESLFDKYPETDWADDALYGAVRSYVDYADNSVRAKQDERYQAAVDNYERLTQLFPESNKTKEAQSHYRKAREALDRLRKEEEAADSIAESDSTDNR</sequence>
<organism evidence="6 7">
    <name type="scientific">Longibacter salinarum</name>
    <dbReference type="NCBI Taxonomy" id="1850348"/>
    <lineage>
        <taxon>Bacteria</taxon>
        <taxon>Pseudomonadati</taxon>
        <taxon>Rhodothermota</taxon>
        <taxon>Rhodothermia</taxon>
        <taxon>Rhodothermales</taxon>
        <taxon>Salisaetaceae</taxon>
        <taxon>Longibacter</taxon>
    </lineage>
</organism>
<gene>
    <name evidence="6" type="ORF">CRI94_06555</name>
</gene>
<keyword evidence="7" id="KW-1185">Reference proteome</keyword>
<dbReference type="OrthoDB" id="9770761at2"/>
<protein>
    <submittedName>
        <fullName evidence="6">Outer membrane protein assembly factor BamD</fullName>
    </submittedName>
</protein>
<comment type="caution">
    <text evidence="6">The sequence shown here is derived from an EMBL/GenBank/DDBJ whole genome shotgun (WGS) entry which is preliminary data.</text>
</comment>
<feature type="domain" description="Outer membrane lipoprotein BamD-like" evidence="5">
    <location>
        <begin position="31"/>
        <end position="212"/>
    </location>
</feature>
<feature type="compositionally biased region" description="Basic and acidic residues" evidence="4">
    <location>
        <begin position="246"/>
        <end position="269"/>
    </location>
</feature>
<dbReference type="PROSITE" id="PS51257">
    <property type="entry name" value="PROKAR_LIPOPROTEIN"/>
    <property type="match status" value="1"/>
</dbReference>
<evidence type="ECO:0000313" key="7">
    <source>
        <dbReference type="Proteomes" id="UP000220102"/>
    </source>
</evidence>
<keyword evidence="3" id="KW-0998">Cell outer membrane</keyword>
<keyword evidence="1" id="KW-0732">Signal</keyword>
<keyword evidence="2" id="KW-0472">Membrane</keyword>
<dbReference type="SUPFAM" id="SSF48452">
    <property type="entry name" value="TPR-like"/>
    <property type="match status" value="1"/>
</dbReference>
<accession>A0A2A8CYD7</accession>
<evidence type="ECO:0000256" key="4">
    <source>
        <dbReference type="SAM" id="MobiDB-lite"/>
    </source>
</evidence>
<evidence type="ECO:0000256" key="1">
    <source>
        <dbReference type="ARBA" id="ARBA00022729"/>
    </source>
</evidence>
<dbReference type="InterPro" id="IPR011990">
    <property type="entry name" value="TPR-like_helical_dom_sf"/>
</dbReference>
<dbReference type="EMBL" id="PDEQ01000003">
    <property type="protein sequence ID" value="PEN13732.1"/>
    <property type="molecule type" value="Genomic_DNA"/>
</dbReference>
<dbReference type="Gene3D" id="1.25.40.10">
    <property type="entry name" value="Tetratricopeptide repeat domain"/>
    <property type="match status" value="1"/>
</dbReference>
<evidence type="ECO:0000313" key="6">
    <source>
        <dbReference type="EMBL" id="PEN13732.1"/>
    </source>
</evidence>
<reference evidence="6 7" key="1">
    <citation type="submission" date="2017-10" db="EMBL/GenBank/DDBJ databases">
        <title>Draft genome of Longibacter Salinarum.</title>
        <authorList>
            <person name="Goh K.M."/>
            <person name="Shamsir M.S."/>
            <person name="Lim S.W."/>
        </authorList>
    </citation>
    <scope>NUCLEOTIDE SEQUENCE [LARGE SCALE GENOMIC DNA]</scope>
    <source>
        <strain evidence="6 7">KCTC 52045</strain>
    </source>
</reference>
<dbReference type="Proteomes" id="UP000220102">
    <property type="component" value="Unassembled WGS sequence"/>
</dbReference>
<name>A0A2A8CYD7_9BACT</name>
<dbReference type="InterPro" id="IPR017689">
    <property type="entry name" value="BamD"/>
</dbReference>
<evidence type="ECO:0000259" key="5">
    <source>
        <dbReference type="Pfam" id="PF13525"/>
    </source>
</evidence>
<proteinExistence type="predicted"/>
<evidence type="ECO:0000256" key="3">
    <source>
        <dbReference type="ARBA" id="ARBA00023237"/>
    </source>
</evidence>
<dbReference type="InterPro" id="IPR039565">
    <property type="entry name" value="BamD-like"/>
</dbReference>
<dbReference type="Pfam" id="PF13525">
    <property type="entry name" value="YfiO"/>
    <property type="match status" value="1"/>
</dbReference>
<dbReference type="RefSeq" id="WP_098074895.1">
    <property type="nucleotide sequence ID" value="NZ_PDEQ01000003.1"/>
</dbReference>
<dbReference type="NCBIfam" id="TIGR03302">
    <property type="entry name" value="OM_YfiO"/>
    <property type="match status" value="1"/>
</dbReference>
<feature type="region of interest" description="Disordered" evidence="4">
    <location>
        <begin position="246"/>
        <end position="284"/>
    </location>
</feature>
<evidence type="ECO:0000256" key="2">
    <source>
        <dbReference type="ARBA" id="ARBA00023136"/>
    </source>
</evidence>
<dbReference type="AlphaFoldDB" id="A0A2A8CYD7"/>